<evidence type="ECO:0000256" key="6">
    <source>
        <dbReference type="ARBA" id="ARBA00022729"/>
    </source>
</evidence>
<dbReference type="OrthoDB" id="8771893at2759"/>
<evidence type="ECO:0000256" key="10">
    <source>
        <dbReference type="ARBA" id="ARBA00049577"/>
    </source>
</evidence>
<protein>
    <recommendedName>
        <fullName evidence="9">Pro-adrenomedullin</fullName>
    </recommendedName>
</protein>
<accession>A0A9F2WHF1</accession>
<sequence length="177" mass="19755">MKVVLFALLYLGSVSLFGIDATKLDIASNFKRRWTAWALSRARRDLPARVADASVHSFIRTQDVKGESRTLQPSLETSRVRVKRHLQNLSGVRATCRLGTCNLQSLANTLFHLTDKDKDISAPPKKLSPLGYGRRRRSLAPRIGAGGQVWLSPQSTLMPIHVLPDLGRIKELLQLPH</sequence>
<evidence type="ECO:0000256" key="1">
    <source>
        <dbReference type="ARBA" id="ARBA00004613"/>
    </source>
</evidence>
<keyword evidence="6 11" id="KW-0732">Signal</keyword>
<dbReference type="PRINTS" id="PR00801">
    <property type="entry name" value="ADRENOMEDULN"/>
</dbReference>
<comment type="similarity">
    <text evidence="2">Belongs to the adrenomedullin family.</text>
</comment>
<evidence type="ECO:0000313" key="13">
    <source>
        <dbReference type="RefSeq" id="XP_007438916.1"/>
    </source>
</evidence>
<keyword evidence="5" id="KW-0372">Hormone</keyword>
<name>A0A9F2WHF1_PYTBI</name>
<dbReference type="GO" id="GO:1990410">
    <property type="term" value="P:adrenomedullin receptor signaling pathway"/>
    <property type="evidence" value="ECO:0007669"/>
    <property type="project" value="TreeGrafter"/>
</dbReference>
<dbReference type="InterPro" id="IPR021116">
    <property type="entry name" value="Calcitonin/adrenomedullin"/>
</dbReference>
<dbReference type="GO" id="GO:0007189">
    <property type="term" value="P:adenylate cyclase-activating G protein-coupled receptor signaling pathway"/>
    <property type="evidence" value="ECO:0007669"/>
    <property type="project" value="TreeGrafter"/>
</dbReference>
<evidence type="ECO:0000256" key="5">
    <source>
        <dbReference type="ARBA" id="ARBA00022702"/>
    </source>
</evidence>
<dbReference type="PANTHER" id="PTHR23414:SF3">
    <property type="entry name" value="PRO-ADRENOMEDULLIN"/>
    <property type="match status" value="1"/>
</dbReference>
<dbReference type="AlphaFoldDB" id="A0A9F2WHF1"/>
<dbReference type="GO" id="GO:0031700">
    <property type="term" value="F:adrenomedullin receptor binding"/>
    <property type="evidence" value="ECO:0007669"/>
    <property type="project" value="TreeGrafter"/>
</dbReference>
<evidence type="ECO:0000256" key="9">
    <source>
        <dbReference type="ARBA" id="ARBA00023472"/>
    </source>
</evidence>
<dbReference type="CTD" id="133"/>
<keyword evidence="12" id="KW-1185">Reference proteome</keyword>
<dbReference type="Pfam" id="PF00214">
    <property type="entry name" value="Calc_CGRP_IAPP"/>
    <property type="match status" value="1"/>
</dbReference>
<evidence type="ECO:0000256" key="7">
    <source>
        <dbReference type="ARBA" id="ARBA00022815"/>
    </source>
</evidence>
<evidence type="ECO:0000256" key="2">
    <source>
        <dbReference type="ARBA" id="ARBA00010575"/>
    </source>
</evidence>
<dbReference type="GeneID" id="103056026"/>
<gene>
    <name evidence="13" type="primary">ADM</name>
</gene>
<dbReference type="InterPro" id="IPR001710">
    <property type="entry name" value="Pro-ADM"/>
</dbReference>
<comment type="subcellular location">
    <subcellularLocation>
        <location evidence="1">Secreted</location>
    </subcellularLocation>
</comment>
<dbReference type="RefSeq" id="XP_007438916.1">
    <property type="nucleotide sequence ID" value="XM_007438854.2"/>
</dbReference>
<dbReference type="Proteomes" id="UP000695026">
    <property type="component" value="Unplaced"/>
</dbReference>
<dbReference type="GO" id="GO:0003073">
    <property type="term" value="P:regulation of systemic arterial blood pressure"/>
    <property type="evidence" value="ECO:0007669"/>
    <property type="project" value="TreeGrafter"/>
</dbReference>
<evidence type="ECO:0000256" key="8">
    <source>
        <dbReference type="ARBA" id="ARBA00023157"/>
    </source>
</evidence>
<feature type="chain" id="PRO_5039903472" description="Pro-adrenomedullin" evidence="11">
    <location>
        <begin position="17"/>
        <end position="177"/>
    </location>
</feature>
<organism evidence="12 13">
    <name type="scientific">Python bivittatus</name>
    <name type="common">Burmese python</name>
    <name type="synonym">Python molurus bivittatus</name>
    <dbReference type="NCBI Taxonomy" id="176946"/>
    <lineage>
        <taxon>Eukaryota</taxon>
        <taxon>Metazoa</taxon>
        <taxon>Chordata</taxon>
        <taxon>Craniata</taxon>
        <taxon>Vertebrata</taxon>
        <taxon>Euteleostomi</taxon>
        <taxon>Lepidosauria</taxon>
        <taxon>Squamata</taxon>
        <taxon>Bifurcata</taxon>
        <taxon>Unidentata</taxon>
        <taxon>Episquamata</taxon>
        <taxon>Toxicofera</taxon>
        <taxon>Serpentes</taxon>
        <taxon>Henophidia</taxon>
        <taxon>Pythonidae</taxon>
        <taxon>Python</taxon>
    </lineage>
</organism>
<keyword evidence="3" id="KW-0964">Secreted</keyword>
<keyword evidence="8" id="KW-1015">Disulfide bond</keyword>
<feature type="signal peptide" evidence="11">
    <location>
        <begin position="1"/>
        <end position="16"/>
    </location>
</feature>
<keyword evidence="4" id="KW-0165">Cleavage on pair of basic residues</keyword>
<dbReference type="KEGG" id="pbi:103056026"/>
<keyword evidence="7" id="KW-0027">Amidation</keyword>
<evidence type="ECO:0000256" key="3">
    <source>
        <dbReference type="ARBA" id="ARBA00022525"/>
    </source>
</evidence>
<evidence type="ECO:0000256" key="11">
    <source>
        <dbReference type="SAM" id="SignalP"/>
    </source>
</evidence>
<dbReference type="GO" id="GO:0005615">
    <property type="term" value="C:extracellular space"/>
    <property type="evidence" value="ECO:0007669"/>
    <property type="project" value="TreeGrafter"/>
</dbReference>
<dbReference type="GO" id="GO:0010460">
    <property type="term" value="P:positive regulation of heart rate"/>
    <property type="evidence" value="ECO:0007669"/>
    <property type="project" value="TreeGrafter"/>
</dbReference>
<evidence type="ECO:0000313" key="12">
    <source>
        <dbReference type="Proteomes" id="UP000695026"/>
    </source>
</evidence>
<proteinExistence type="inferred from homology"/>
<dbReference type="GO" id="GO:0005179">
    <property type="term" value="F:hormone activity"/>
    <property type="evidence" value="ECO:0007669"/>
    <property type="project" value="UniProtKB-KW"/>
</dbReference>
<dbReference type="PANTHER" id="PTHR23414">
    <property type="entry name" value="ADRENOMEDULLIN, ADM"/>
    <property type="match status" value="1"/>
</dbReference>
<dbReference type="OMA" id="QSFLYCC"/>
<reference evidence="13" key="1">
    <citation type="submission" date="2025-08" db="UniProtKB">
        <authorList>
            <consortium name="RefSeq"/>
        </authorList>
    </citation>
    <scope>IDENTIFICATION</scope>
    <source>
        <tissue evidence="13">Liver</tissue>
    </source>
</reference>
<evidence type="ECO:0000256" key="4">
    <source>
        <dbReference type="ARBA" id="ARBA00022685"/>
    </source>
</evidence>
<comment type="function">
    <text evidence="10">ADM function is mediated by the CALCRL-RAMP2 and CALCRL-RAMP3 receptor complexes with ADM showing the highest potency for the CALCRL-RAMP2 complex.</text>
</comment>
<dbReference type="InterPro" id="IPR051665">
    <property type="entry name" value="Adrenomedullin-reg_peptide"/>
</dbReference>